<dbReference type="HOGENOM" id="CLU_008826_1_0_1"/>
<dbReference type="GO" id="GO:0005576">
    <property type="term" value="C:extracellular region"/>
    <property type="evidence" value="ECO:0007669"/>
    <property type="project" value="GOC"/>
</dbReference>
<dbReference type="InParanoid" id="H3BEH5"/>
<evidence type="ECO:0000313" key="3">
    <source>
        <dbReference type="Proteomes" id="UP000008672"/>
    </source>
</evidence>
<organism evidence="2 3">
    <name type="scientific">Latimeria chalumnae</name>
    <name type="common">Coelacanth</name>
    <dbReference type="NCBI Taxonomy" id="7897"/>
    <lineage>
        <taxon>Eukaryota</taxon>
        <taxon>Metazoa</taxon>
        <taxon>Chordata</taxon>
        <taxon>Craniata</taxon>
        <taxon>Vertebrata</taxon>
        <taxon>Euteleostomi</taxon>
        <taxon>Coelacanthiformes</taxon>
        <taxon>Coelacanthidae</taxon>
        <taxon>Latimeria</taxon>
    </lineage>
</organism>
<dbReference type="EMBL" id="AFYH01017065">
    <property type="status" value="NOT_ANNOTATED_CDS"/>
    <property type="molecule type" value="Genomic_DNA"/>
</dbReference>
<feature type="coiled-coil region" evidence="1">
    <location>
        <begin position="520"/>
        <end position="561"/>
    </location>
</feature>
<dbReference type="GO" id="GO:0005929">
    <property type="term" value="C:cilium"/>
    <property type="evidence" value="ECO:0007669"/>
    <property type="project" value="TreeGrafter"/>
</dbReference>
<dbReference type="GO" id="GO:0060287">
    <property type="term" value="P:epithelial cilium movement involved in determination of left/right asymmetry"/>
    <property type="evidence" value="ECO:0007669"/>
    <property type="project" value="Ensembl"/>
</dbReference>
<sequence length="859" mass="101068">PLMKRFQTALKNHLDNQLEKVHLDLRELTHLLKKRMTEREDVGVLLYGAQQQLALLQMKLEKLHDHHSQMFGLRRQAEEEMHRVRQLYQKNQQVTCQERKKVSELQTEVENLALRLFYMQNMSQDVHSDIAVMKRVARKTEKDKTQAEDLKKKQDLFVDRLTRRVDQVREQIALYEAQTAAQDTETKAAHAVVAEAEMEMAAIDMEKKQLMLHWSTSLIGMSRRDEAYTAMQEALNHSKQQVLSMDSEIEGYKRTIRKEEERNEMLTVLLNRAQGDANMNKKLISQCLAKEEALKAEYSTYTRTLHETEQALTRAIIERDGRLSELHQALKQVEEAYRSKLELEEQIMEKLQEELTLDKRSKHCRHLAFKLCGRKRELAMQFSKLENEVAQTNLEINHMDFQLGALQNALAELNKVLEQKGEATAHCQNEITKRHHVVERKQNAIDQYNKRIEHIVASLGGEELGPLEIMVKTLTKQIDEQSAEICRLQQFWLRQQNDLVKLTQQRESQNATVKLMHKQFTVLQQRKLRTENEIRQESNEKKDIERHMRNLRNDMVKLNLLLNKNATTKEELEQGNTLMETDFILALKEAERDSIRLQERLDRKQEEKEGLLTNLVEAERQIMLWEKKIQLAKETRTAVDSDVGQGEIRAMRAEIHRMQVRYTQLMKQQEMMIRDMEASVLRRDTIVTRGEAIAKKDKKQLNKSNFHYKLQDLQKKIKEIQKNADDCNGLILELRENQTTLGKTLEEKQQEISEAQAMCDILEMDLEKLQEKKTRNLWEIVSFQTRLKHLQALKEGKYTVQCRTEQALQNELQRQENHMYSVASIIDRIQQEYPQYQGPLRKVSQALALRLRTTEEECA</sequence>
<dbReference type="EMBL" id="AFYH01017067">
    <property type="status" value="NOT_ANNOTATED_CDS"/>
    <property type="molecule type" value="Genomic_DNA"/>
</dbReference>
<dbReference type="InterPro" id="IPR037386">
    <property type="entry name" value="CCDC40"/>
</dbReference>
<dbReference type="GO" id="GO:0001947">
    <property type="term" value="P:heart looping"/>
    <property type="evidence" value="ECO:0007669"/>
    <property type="project" value="Ensembl"/>
</dbReference>
<reference evidence="3" key="1">
    <citation type="submission" date="2011-08" db="EMBL/GenBank/DDBJ databases">
        <title>The draft genome of Latimeria chalumnae.</title>
        <authorList>
            <person name="Di Palma F."/>
            <person name="Alfoldi J."/>
            <person name="Johnson J."/>
            <person name="Berlin A."/>
            <person name="Gnerre S."/>
            <person name="Jaffe D."/>
            <person name="MacCallum I."/>
            <person name="Young S."/>
            <person name="Walker B.J."/>
            <person name="Lander E."/>
            <person name="Lindblad-Toh K."/>
        </authorList>
    </citation>
    <scope>NUCLEOTIDE SEQUENCE [LARGE SCALE GENOMIC DNA]</scope>
    <source>
        <strain evidence="3">Wild caught</strain>
    </source>
</reference>
<dbReference type="OMA" id="RMQRIQK"/>
<evidence type="ECO:0000313" key="2">
    <source>
        <dbReference type="Ensembl" id="ENSLACP00000020296.1"/>
    </source>
</evidence>
<gene>
    <name evidence="2" type="primary">CCDC40</name>
</gene>
<feature type="coiled-coil region" evidence="1">
    <location>
        <begin position="703"/>
        <end position="772"/>
    </location>
</feature>
<dbReference type="FunCoup" id="H3BEH5">
    <property type="interactions" value="126"/>
</dbReference>
<dbReference type="EMBL" id="AFYH01017063">
    <property type="status" value="NOT_ANNOTATED_CDS"/>
    <property type="molecule type" value="Genomic_DNA"/>
</dbReference>
<proteinExistence type="predicted"/>
<dbReference type="GO" id="GO:0005737">
    <property type="term" value="C:cytoplasm"/>
    <property type="evidence" value="ECO:0007669"/>
    <property type="project" value="TreeGrafter"/>
</dbReference>
<dbReference type="STRING" id="7897.ENSLACP00000020296"/>
<feature type="coiled-coil region" evidence="1">
    <location>
        <begin position="249"/>
        <end position="276"/>
    </location>
</feature>
<name>H3BEH5_LATCH</name>
<reference evidence="2" key="2">
    <citation type="submission" date="2025-08" db="UniProtKB">
        <authorList>
            <consortium name="Ensembl"/>
        </authorList>
    </citation>
    <scope>IDENTIFICATION</scope>
</reference>
<evidence type="ECO:0000256" key="1">
    <source>
        <dbReference type="SAM" id="Coils"/>
    </source>
</evidence>
<accession>H3BEH5</accession>
<dbReference type="PANTHER" id="PTHR16275">
    <property type="entry name" value="COILED-COIL DOMAIN-CONTAINING PROTEIN 40"/>
    <property type="match status" value="1"/>
</dbReference>
<keyword evidence="3" id="KW-1185">Reference proteome</keyword>
<dbReference type="Pfam" id="PF08647">
    <property type="entry name" value="BRE1"/>
    <property type="match status" value="1"/>
</dbReference>
<feature type="coiled-coil region" evidence="1">
    <location>
        <begin position="326"/>
        <end position="423"/>
    </location>
</feature>
<dbReference type="EMBL" id="AFYH01017066">
    <property type="status" value="NOT_ANNOTATED_CDS"/>
    <property type="molecule type" value="Genomic_DNA"/>
</dbReference>
<feature type="coiled-coil region" evidence="1">
    <location>
        <begin position="587"/>
        <end position="668"/>
    </location>
</feature>
<dbReference type="GeneTree" id="ENSGT00440000035688"/>
<reference evidence="2" key="3">
    <citation type="submission" date="2025-09" db="UniProtKB">
        <authorList>
            <consortium name="Ensembl"/>
        </authorList>
    </citation>
    <scope>IDENTIFICATION</scope>
</reference>
<dbReference type="Proteomes" id="UP000008672">
    <property type="component" value="Unassembled WGS sequence"/>
</dbReference>
<dbReference type="Ensembl" id="ENSLACT00000020436.1">
    <property type="protein sequence ID" value="ENSLACP00000020296.1"/>
    <property type="gene ID" value="ENSLACG00000017837.1"/>
</dbReference>
<dbReference type="GO" id="GO:0035082">
    <property type="term" value="P:axoneme assembly"/>
    <property type="evidence" value="ECO:0007669"/>
    <property type="project" value="Ensembl"/>
</dbReference>
<dbReference type="PANTHER" id="PTHR16275:SF8">
    <property type="entry name" value="COILED-COIL DOMAIN-CONTAINING PROTEIN 40"/>
    <property type="match status" value="1"/>
</dbReference>
<dbReference type="eggNOG" id="ENOG502QQ91">
    <property type="taxonomic scope" value="Eukaryota"/>
</dbReference>
<dbReference type="EMBL" id="AFYH01017064">
    <property type="status" value="NOT_ANNOTATED_CDS"/>
    <property type="molecule type" value="Genomic_DNA"/>
</dbReference>
<keyword evidence="1" id="KW-0175">Coiled coil</keyword>
<protein>
    <submittedName>
        <fullName evidence="2">Coiled-coil domain 40 molecular ruler complex subunit</fullName>
    </submittedName>
</protein>
<dbReference type="GO" id="GO:0003146">
    <property type="term" value="P:heart jogging"/>
    <property type="evidence" value="ECO:0007669"/>
    <property type="project" value="Ensembl"/>
</dbReference>
<dbReference type="GO" id="GO:0048793">
    <property type="term" value="P:pronephros development"/>
    <property type="evidence" value="ECO:0007669"/>
    <property type="project" value="Ensembl"/>
</dbReference>
<dbReference type="AlphaFoldDB" id="H3BEH5"/>